<gene>
    <name evidence="1" type="ORF">RHMOL_Rhmol02G0103600</name>
</gene>
<accession>A0ACC0PPZ9</accession>
<comment type="caution">
    <text evidence="1">The sequence shown here is derived from an EMBL/GenBank/DDBJ whole genome shotgun (WGS) entry which is preliminary data.</text>
</comment>
<organism evidence="1 2">
    <name type="scientific">Rhododendron molle</name>
    <name type="common">Chinese azalea</name>
    <name type="synonym">Azalea mollis</name>
    <dbReference type="NCBI Taxonomy" id="49168"/>
    <lineage>
        <taxon>Eukaryota</taxon>
        <taxon>Viridiplantae</taxon>
        <taxon>Streptophyta</taxon>
        <taxon>Embryophyta</taxon>
        <taxon>Tracheophyta</taxon>
        <taxon>Spermatophyta</taxon>
        <taxon>Magnoliopsida</taxon>
        <taxon>eudicotyledons</taxon>
        <taxon>Gunneridae</taxon>
        <taxon>Pentapetalae</taxon>
        <taxon>asterids</taxon>
        <taxon>Ericales</taxon>
        <taxon>Ericaceae</taxon>
        <taxon>Ericoideae</taxon>
        <taxon>Rhodoreae</taxon>
        <taxon>Rhododendron</taxon>
    </lineage>
</organism>
<name>A0ACC0PPZ9_RHOML</name>
<evidence type="ECO:0000313" key="2">
    <source>
        <dbReference type="Proteomes" id="UP001062846"/>
    </source>
</evidence>
<dbReference type="EMBL" id="CM046389">
    <property type="protein sequence ID" value="KAI8567216.1"/>
    <property type="molecule type" value="Genomic_DNA"/>
</dbReference>
<keyword evidence="2" id="KW-1185">Reference proteome</keyword>
<reference evidence="1" key="1">
    <citation type="submission" date="2022-02" db="EMBL/GenBank/DDBJ databases">
        <title>Plant Genome Project.</title>
        <authorList>
            <person name="Zhang R.-G."/>
        </authorList>
    </citation>
    <scope>NUCLEOTIDE SEQUENCE</scope>
    <source>
        <strain evidence="1">AT1</strain>
    </source>
</reference>
<sequence>MSNCGTLIPREILTDILSRLPVKSLCRFKCVSPSWNSLICDPYFAKTHLNRTNTQNPKYLDDQRNIVISSSLNLYSIDIGNANPTTAKLDFPMLQNHAANSRVKVWSSCDGLLLVSYDDYSNLLLLNPSTRECKKLPAPSVVPNPVGTCWYGYGVGYDSSTDDYNVVMLSCCNNGSAQINISIVDVYSLKTNAWRTIQHNHYFVVPTSFLCGGVFLNGCLHWLCWRNGSYVIGAFNLSDQIFREMPMPASLCGGCGILRYFVEVVGGCLCLIERLPSYKSEVWKMEEYGVGESWTNLTIDLPTGTPSLCLLCQLAEDKLLFANSRRHGKNLVVYDPKKETLRDTVVAGIPSEFTFRHAYVESLVSPILGGGIGRQ</sequence>
<proteinExistence type="predicted"/>
<dbReference type="Proteomes" id="UP001062846">
    <property type="component" value="Chromosome 2"/>
</dbReference>
<evidence type="ECO:0000313" key="1">
    <source>
        <dbReference type="EMBL" id="KAI8567216.1"/>
    </source>
</evidence>
<protein>
    <submittedName>
        <fullName evidence="1">Uncharacterized protein</fullName>
    </submittedName>
</protein>